<feature type="active site" description="Charge relay system" evidence="10">
    <location>
        <position position="78"/>
    </location>
</feature>
<evidence type="ECO:0000256" key="10">
    <source>
        <dbReference type="PROSITE-ProRule" id="PRU01240"/>
    </source>
</evidence>
<evidence type="ECO:0000256" key="14">
    <source>
        <dbReference type="SAM" id="SignalP"/>
    </source>
</evidence>
<organism evidence="16 17">
    <name type="scientific">Amycolatopsis marina</name>
    <dbReference type="NCBI Taxonomy" id="490629"/>
    <lineage>
        <taxon>Bacteria</taxon>
        <taxon>Bacillati</taxon>
        <taxon>Actinomycetota</taxon>
        <taxon>Actinomycetes</taxon>
        <taxon>Pseudonocardiales</taxon>
        <taxon>Pseudonocardiaceae</taxon>
        <taxon>Amycolatopsis</taxon>
    </lineage>
</organism>
<keyword evidence="17" id="KW-1185">Reference proteome</keyword>
<dbReference type="STRING" id="490629.SAMN05216266_1098"/>
<dbReference type="InterPro" id="IPR036852">
    <property type="entry name" value="Peptidase_S8/S53_dom_sf"/>
</dbReference>
<dbReference type="Gene3D" id="3.40.50.200">
    <property type="entry name" value="Peptidase S8/S53 domain"/>
    <property type="match status" value="1"/>
</dbReference>
<dbReference type="PROSITE" id="PS51892">
    <property type="entry name" value="SUBTILASE"/>
    <property type="match status" value="1"/>
</dbReference>
<feature type="region of interest" description="Disordered" evidence="12">
    <location>
        <begin position="404"/>
        <end position="433"/>
    </location>
</feature>
<feature type="active site" description="Charge relay system" evidence="10">
    <location>
        <position position="279"/>
    </location>
</feature>
<dbReference type="OrthoDB" id="5240330at2"/>
<comment type="similarity">
    <text evidence="2 10 11">Belongs to the peptidase S8 family.</text>
</comment>
<dbReference type="RefSeq" id="WP_091674035.1">
    <property type="nucleotide sequence ID" value="NZ_FOKG01000009.1"/>
</dbReference>
<dbReference type="GO" id="GO:0005886">
    <property type="term" value="C:plasma membrane"/>
    <property type="evidence" value="ECO:0007669"/>
    <property type="project" value="UniProtKB-SubCell"/>
</dbReference>
<evidence type="ECO:0000256" key="5">
    <source>
        <dbReference type="ARBA" id="ARBA00022692"/>
    </source>
</evidence>
<keyword evidence="9 13" id="KW-0472">Membrane</keyword>
<dbReference type="PROSITE" id="PS00137">
    <property type="entry name" value="SUBTILASE_HIS"/>
    <property type="match status" value="1"/>
</dbReference>
<dbReference type="NCBIfam" id="TIGR03921">
    <property type="entry name" value="T7SS_mycosin"/>
    <property type="match status" value="1"/>
</dbReference>
<reference evidence="17" key="1">
    <citation type="submission" date="2016-10" db="EMBL/GenBank/DDBJ databases">
        <authorList>
            <person name="Varghese N."/>
            <person name="Submissions S."/>
        </authorList>
    </citation>
    <scope>NUCLEOTIDE SEQUENCE [LARGE SCALE GENOMIC DNA]</scope>
    <source>
        <strain evidence="17">CGMCC 4.3568</strain>
    </source>
</reference>
<feature type="active site" description="Charge relay system" evidence="10">
    <location>
        <position position="115"/>
    </location>
</feature>
<dbReference type="AlphaFoldDB" id="A0A1I1AHF0"/>
<dbReference type="InterPro" id="IPR023827">
    <property type="entry name" value="Peptidase_S8_Asp-AS"/>
</dbReference>
<evidence type="ECO:0000256" key="9">
    <source>
        <dbReference type="ARBA" id="ARBA00023136"/>
    </source>
</evidence>
<dbReference type="InterPro" id="IPR022398">
    <property type="entry name" value="Peptidase_S8_His-AS"/>
</dbReference>
<dbReference type="InterPro" id="IPR051048">
    <property type="entry name" value="Peptidase_S8/S53_subtilisin"/>
</dbReference>
<sequence>MTDVKRRVARAGAAVLICVLAVVLAPLSAVAAPPAGACRDPEPARPAIGKLPWAQQVLDPRGVWTHSTGAGVVVAVVDSGVDVDHPQLRPDGKVLRGQDFFLVGDLPGSFDCVSHGTAVASIVAAAVVDGIGFHGVAPSARILPVRVTDADQSRGKETSIDPNVLARGIRYAADNGAKVINLSLAGTKDEVVVRDAVAYAQGKDALVIAAAGNFQGDGSAELPSFPAAYEGVLGVGAVDIAGARIDGSQIGRYVDLVAPGGGVLAATRSAGHTYWEGTSFAAPFVAGTAALVRSAWPELSAEEVARRLLATASPARGGQGSRSYGAGIVNPYRAVTEGLTDNPPGERPGIVKPAPDPAEIRVAAWWSDTGSTTRGWTIGLLSSAVVVLVVVVAVSLGRRRRWAPGRVEPPTAEPVRDEPPEQLFLLDPPPVDR</sequence>
<evidence type="ECO:0000256" key="2">
    <source>
        <dbReference type="ARBA" id="ARBA00011073"/>
    </source>
</evidence>
<proteinExistence type="inferred from homology"/>
<dbReference type="InterPro" id="IPR015500">
    <property type="entry name" value="Peptidase_S8_subtilisin-rel"/>
</dbReference>
<keyword evidence="5 13" id="KW-0812">Transmembrane</keyword>
<accession>A0A1I1AHF0</accession>
<dbReference type="InterPro" id="IPR023834">
    <property type="entry name" value="T7SS_pept_S8A_mycosin"/>
</dbReference>
<name>A0A1I1AHF0_9PSEU</name>
<dbReference type="PANTHER" id="PTHR43399:SF4">
    <property type="entry name" value="CELL WALL-ASSOCIATED PROTEASE"/>
    <property type="match status" value="1"/>
</dbReference>
<feature type="transmembrane region" description="Helical" evidence="13">
    <location>
        <begin position="376"/>
        <end position="396"/>
    </location>
</feature>
<dbReference type="InterPro" id="IPR000209">
    <property type="entry name" value="Peptidase_S8/S53_dom"/>
</dbReference>
<evidence type="ECO:0000256" key="8">
    <source>
        <dbReference type="ARBA" id="ARBA00022989"/>
    </source>
</evidence>
<dbReference type="Proteomes" id="UP000243799">
    <property type="component" value="Unassembled WGS sequence"/>
</dbReference>
<keyword evidence="4 10" id="KW-0645">Protease</keyword>
<dbReference type="EMBL" id="FOKG01000009">
    <property type="protein sequence ID" value="SFB35763.1"/>
    <property type="molecule type" value="Genomic_DNA"/>
</dbReference>
<dbReference type="PANTHER" id="PTHR43399">
    <property type="entry name" value="SUBTILISIN-RELATED"/>
    <property type="match status" value="1"/>
</dbReference>
<dbReference type="PROSITE" id="PS00138">
    <property type="entry name" value="SUBTILASE_SER"/>
    <property type="match status" value="1"/>
</dbReference>
<feature type="chain" id="PRO_5017433655" evidence="14">
    <location>
        <begin position="32"/>
        <end position="433"/>
    </location>
</feature>
<evidence type="ECO:0000259" key="15">
    <source>
        <dbReference type="Pfam" id="PF00082"/>
    </source>
</evidence>
<evidence type="ECO:0000256" key="6">
    <source>
        <dbReference type="ARBA" id="ARBA00022801"/>
    </source>
</evidence>
<dbReference type="GO" id="GO:0006508">
    <property type="term" value="P:proteolysis"/>
    <property type="evidence" value="ECO:0007669"/>
    <property type="project" value="UniProtKB-KW"/>
</dbReference>
<evidence type="ECO:0000256" key="4">
    <source>
        <dbReference type="ARBA" id="ARBA00022670"/>
    </source>
</evidence>
<dbReference type="PRINTS" id="PR00723">
    <property type="entry name" value="SUBTILISIN"/>
</dbReference>
<evidence type="ECO:0000256" key="1">
    <source>
        <dbReference type="ARBA" id="ARBA00004162"/>
    </source>
</evidence>
<evidence type="ECO:0000256" key="3">
    <source>
        <dbReference type="ARBA" id="ARBA00022475"/>
    </source>
</evidence>
<dbReference type="SUPFAM" id="SSF52743">
    <property type="entry name" value="Subtilisin-like"/>
    <property type="match status" value="1"/>
</dbReference>
<keyword evidence="3" id="KW-1003">Cell membrane</keyword>
<keyword evidence="8 13" id="KW-1133">Transmembrane helix</keyword>
<dbReference type="InterPro" id="IPR023828">
    <property type="entry name" value="Peptidase_S8_Ser-AS"/>
</dbReference>
<evidence type="ECO:0000256" key="11">
    <source>
        <dbReference type="RuleBase" id="RU003355"/>
    </source>
</evidence>
<comment type="subcellular location">
    <subcellularLocation>
        <location evidence="1">Cell membrane</location>
        <topology evidence="1">Single-pass membrane protein</topology>
    </subcellularLocation>
</comment>
<gene>
    <name evidence="16" type="ORF">SAMN05216266_1098</name>
</gene>
<feature type="domain" description="Peptidase S8/S53" evidence="15">
    <location>
        <begin position="69"/>
        <end position="327"/>
    </location>
</feature>
<evidence type="ECO:0000256" key="12">
    <source>
        <dbReference type="SAM" id="MobiDB-lite"/>
    </source>
</evidence>
<protein>
    <submittedName>
        <fullName evidence="16">Type VII secretion-associated serine protease mycosin</fullName>
    </submittedName>
</protein>
<keyword evidence="6 10" id="KW-0378">Hydrolase</keyword>
<dbReference type="GO" id="GO:0004252">
    <property type="term" value="F:serine-type endopeptidase activity"/>
    <property type="evidence" value="ECO:0007669"/>
    <property type="project" value="UniProtKB-UniRule"/>
</dbReference>
<evidence type="ECO:0000256" key="7">
    <source>
        <dbReference type="ARBA" id="ARBA00022825"/>
    </source>
</evidence>
<evidence type="ECO:0000313" key="16">
    <source>
        <dbReference type="EMBL" id="SFB35763.1"/>
    </source>
</evidence>
<dbReference type="Pfam" id="PF00082">
    <property type="entry name" value="Peptidase_S8"/>
    <property type="match status" value="1"/>
</dbReference>
<dbReference type="PROSITE" id="PS00136">
    <property type="entry name" value="SUBTILASE_ASP"/>
    <property type="match status" value="1"/>
</dbReference>
<keyword evidence="7 10" id="KW-0720">Serine protease</keyword>
<feature type="signal peptide" evidence="14">
    <location>
        <begin position="1"/>
        <end position="31"/>
    </location>
</feature>
<evidence type="ECO:0000256" key="13">
    <source>
        <dbReference type="SAM" id="Phobius"/>
    </source>
</evidence>
<evidence type="ECO:0000313" key="17">
    <source>
        <dbReference type="Proteomes" id="UP000243799"/>
    </source>
</evidence>
<keyword evidence="14" id="KW-0732">Signal</keyword>